<dbReference type="HOGENOM" id="CLU_3342915_0_0_9"/>
<dbReference type="AlphaFoldDB" id="G7WDV6"/>
<dbReference type="Proteomes" id="UP000006346">
    <property type="component" value="Chromosome"/>
</dbReference>
<dbReference type="KEGG" id="dor:Desor_3365"/>
<proteinExistence type="predicted"/>
<reference evidence="1 2" key="2">
    <citation type="journal article" date="2012" name="J. Bacteriol.">
        <title>Complete genome sequences of Desulfosporosinus orientis DSM765T, Desulfosporosinus youngiae DSM17734T, Desulfosporosinus meridiei DSM13257T, and Desulfosporosinus acidiphilus DSM22704T.</title>
        <authorList>
            <person name="Pester M."/>
            <person name="Brambilla E."/>
            <person name="Alazard D."/>
            <person name="Rattei T."/>
            <person name="Weinmaier T."/>
            <person name="Han J."/>
            <person name="Lucas S."/>
            <person name="Lapidus A."/>
            <person name="Cheng J.F."/>
            <person name="Goodwin L."/>
            <person name="Pitluck S."/>
            <person name="Peters L."/>
            <person name="Ovchinnikova G."/>
            <person name="Teshima H."/>
            <person name="Detter J.C."/>
            <person name="Han C.S."/>
            <person name="Tapia R."/>
            <person name="Land M.L."/>
            <person name="Hauser L."/>
            <person name="Kyrpides N.C."/>
            <person name="Ivanova N.N."/>
            <person name="Pagani I."/>
            <person name="Huntmann M."/>
            <person name="Wei C.L."/>
            <person name="Davenport K.W."/>
            <person name="Daligault H."/>
            <person name="Chain P.S."/>
            <person name="Chen A."/>
            <person name="Mavromatis K."/>
            <person name="Markowitz V."/>
            <person name="Szeto E."/>
            <person name="Mikhailova N."/>
            <person name="Pati A."/>
            <person name="Wagner M."/>
            <person name="Woyke T."/>
            <person name="Ollivier B."/>
            <person name="Klenk H.P."/>
            <person name="Spring S."/>
            <person name="Loy A."/>
        </authorList>
    </citation>
    <scope>NUCLEOTIDE SEQUENCE [LARGE SCALE GENOMIC DNA]</scope>
    <source>
        <strain evidence="2">ATCC 19365 / DSM 765 / NCIMB 8382 / VKM B-1628</strain>
    </source>
</reference>
<dbReference type="EMBL" id="CP003108">
    <property type="protein sequence ID" value="AET68863.1"/>
    <property type="molecule type" value="Genomic_DNA"/>
</dbReference>
<evidence type="ECO:0000313" key="2">
    <source>
        <dbReference type="Proteomes" id="UP000006346"/>
    </source>
</evidence>
<accession>G7WDV6</accession>
<name>G7WDV6_DESOD</name>
<evidence type="ECO:0000313" key="1">
    <source>
        <dbReference type="EMBL" id="AET68863.1"/>
    </source>
</evidence>
<reference evidence="2" key="1">
    <citation type="submission" date="2011-11" db="EMBL/GenBank/DDBJ databases">
        <title>Complete sequence of Desulfosporosinus orientis DSM 765.</title>
        <authorList>
            <person name="Lucas S."/>
            <person name="Han J."/>
            <person name="Lapidus A."/>
            <person name="Cheng J.-F."/>
            <person name="Goodwin L."/>
            <person name="Pitluck S."/>
            <person name="Peters L."/>
            <person name="Ovchinnikova G."/>
            <person name="Teshima H."/>
            <person name="Detter J.C."/>
            <person name="Han C."/>
            <person name="Tapia R."/>
            <person name="Land M."/>
            <person name="Hauser L."/>
            <person name="Kyrpides N."/>
            <person name="Ivanova N."/>
            <person name="Pagani I."/>
            <person name="Pester M."/>
            <person name="Spring S."/>
            <person name="Ollivier B."/>
            <person name="Rattei T."/>
            <person name="Klenk H.-P."/>
            <person name="Wagner M."/>
            <person name="Loy A."/>
            <person name="Woyke T."/>
        </authorList>
    </citation>
    <scope>NUCLEOTIDE SEQUENCE [LARGE SCALE GENOMIC DNA]</scope>
    <source>
        <strain evidence="2">ATCC 19365 / DSM 765 / NCIMB 8382 / VKM B-1628</strain>
    </source>
</reference>
<organism evidence="1 2">
    <name type="scientific">Desulfosporosinus orientis (strain ATCC 19365 / DSM 765 / NCIMB 8382 / VKM B-1628 / Singapore I)</name>
    <name type="common">Desulfotomaculum orientis</name>
    <dbReference type="NCBI Taxonomy" id="768706"/>
    <lineage>
        <taxon>Bacteria</taxon>
        <taxon>Bacillati</taxon>
        <taxon>Bacillota</taxon>
        <taxon>Clostridia</taxon>
        <taxon>Eubacteriales</taxon>
        <taxon>Desulfitobacteriaceae</taxon>
        <taxon>Desulfosporosinus</taxon>
    </lineage>
</organism>
<keyword evidence="2" id="KW-1185">Reference proteome</keyword>
<protein>
    <submittedName>
        <fullName evidence="1">Uncharacterized protein</fullName>
    </submittedName>
</protein>
<sequence length="37" mass="4461">MGIYRRSMIIFLNKAYIKVLSRKSYWMLEKGGYYGSH</sequence>
<gene>
    <name evidence="1" type="ordered locus">Desor_3365</name>
</gene>